<keyword evidence="2" id="KW-1185">Reference proteome</keyword>
<reference evidence="1 2" key="1">
    <citation type="journal article" date="2013" name="Genome Announc.">
        <title>Genome Sequence of the Sulfate-Reducing Bacterium Desulfotomaculum hydrothermale Lam5(T).</title>
        <authorList>
            <person name="Amin O."/>
            <person name="Fardeau M.L."/>
            <person name="Valette O."/>
            <person name="Hirschler-Rea A."/>
            <person name="Barbe V."/>
            <person name="Medigue C."/>
            <person name="Vacherie B."/>
            <person name="Ollivier B."/>
            <person name="Bertin P.N."/>
            <person name="Dolla A."/>
        </authorList>
    </citation>
    <scope>NUCLEOTIDE SEQUENCE [LARGE SCALE GENOMIC DNA]</scope>
    <source>
        <strain evidence="2">Lam5 / DSM 18033</strain>
    </source>
</reference>
<gene>
    <name evidence="1" type="ORF">DESHY_90006</name>
</gene>
<dbReference type="RefSeq" id="WP_008413504.1">
    <property type="nucleotide sequence ID" value="NZ_CAOS01000016.1"/>
</dbReference>
<dbReference type="STRING" id="1121428.DESHY_90006"/>
<sequence length="52" mass="6169">MQYLITWIEGEEVFYRLVPSLNIDHSLLEGKNLIITQIAEEQEQPEQDQTKH</sequence>
<comment type="caution">
    <text evidence="1">The sequence shown here is derived from an EMBL/GenBank/DDBJ whole genome shotgun (WGS) entry which is preliminary data.</text>
</comment>
<protein>
    <submittedName>
        <fullName evidence="1">Uncharacterized protein</fullName>
    </submittedName>
</protein>
<dbReference type="EMBL" id="CAOS01000016">
    <property type="protein sequence ID" value="CCO09474.1"/>
    <property type="molecule type" value="Genomic_DNA"/>
</dbReference>
<evidence type="ECO:0000313" key="2">
    <source>
        <dbReference type="Proteomes" id="UP000009315"/>
    </source>
</evidence>
<dbReference type="AlphaFoldDB" id="K8E183"/>
<accession>K8E183</accession>
<evidence type="ECO:0000313" key="1">
    <source>
        <dbReference type="EMBL" id="CCO09474.1"/>
    </source>
</evidence>
<name>K8E183_9FIRM</name>
<organism evidence="1 2">
    <name type="scientific">Desulforamulus hydrothermalis Lam5 = DSM 18033</name>
    <dbReference type="NCBI Taxonomy" id="1121428"/>
    <lineage>
        <taxon>Bacteria</taxon>
        <taxon>Bacillati</taxon>
        <taxon>Bacillota</taxon>
        <taxon>Clostridia</taxon>
        <taxon>Eubacteriales</taxon>
        <taxon>Peptococcaceae</taxon>
        <taxon>Desulforamulus</taxon>
    </lineage>
</organism>
<proteinExistence type="predicted"/>
<dbReference type="Proteomes" id="UP000009315">
    <property type="component" value="Unassembled WGS sequence"/>
</dbReference>